<dbReference type="PRINTS" id="PR00080">
    <property type="entry name" value="SDRFAMILY"/>
</dbReference>
<evidence type="ECO:0000313" key="2">
    <source>
        <dbReference type="EMBL" id="QJW95299.1"/>
    </source>
</evidence>
<dbReference type="InterPro" id="IPR002347">
    <property type="entry name" value="SDR_fam"/>
</dbReference>
<dbReference type="PANTHER" id="PTHR42760:SF105">
    <property type="entry name" value="SORBITOL-6-PHOSPHATE 2-DEHYDROGENASE"/>
    <property type="match status" value="1"/>
</dbReference>
<dbReference type="SUPFAM" id="SSF51735">
    <property type="entry name" value="NAD(P)-binding Rossmann-fold domains"/>
    <property type="match status" value="1"/>
</dbReference>
<comment type="similarity">
    <text evidence="1">Belongs to the short-chain dehydrogenases/reductases (SDR) family.</text>
</comment>
<dbReference type="PRINTS" id="PR00081">
    <property type="entry name" value="GDHRDH"/>
</dbReference>
<sequence>MNLGLAGSVAVVVGGARGLGRAIASAFADEGCQVGVWDVSADVYAAATELCGTGWTVDVADPAAVRVAAAETWAKFGAVDHVVFAVGIGSGKFGFPFWELDPADWDRVLRVNLVGAAAVAHTFAPKLAERRRGTMLFLSSVAGQNGSQTDPPYSASKAGLINFAQCAAKDLAPFGVRVNCLCPGMVKTPLNRSVWQAWWDRQPPDARQEYDAWAAEKIAKLVPLNRWQTPEDIAAMAVFLASDRAANVTGQTVNVDGGYVMHW</sequence>
<evidence type="ECO:0000313" key="3">
    <source>
        <dbReference type="Proteomes" id="UP000503447"/>
    </source>
</evidence>
<dbReference type="Proteomes" id="UP000503447">
    <property type="component" value="Chromosome"/>
</dbReference>
<gene>
    <name evidence="2" type="ORF">FTUN_2841</name>
</gene>
<dbReference type="InterPro" id="IPR036291">
    <property type="entry name" value="NAD(P)-bd_dom_sf"/>
</dbReference>
<keyword evidence="3" id="KW-1185">Reference proteome</keyword>
<dbReference type="RefSeq" id="WP_171471106.1">
    <property type="nucleotide sequence ID" value="NZ_CP053452.2"/>
</dbReference>
<reference evidence="3" key="1">
    <citation type="submission" date="2020-05" db="EMBL/GenBank/DDBJ databases">
        <title>Frigoriglobus tundricola gen. nov., sp. nov., a psychrotolerant cellulolytic planctomycete of the family Gemmataceae with two divergent copies of 16S rRNA gene.</title>
        <authorList>
            <person name="Kulichevskaya I.S."/>
            <person name="Ivanova A.A."/>
            <person name="Naumoff D.G."/>
            <person name="Beletsky A.V."/>
            <person name="Rijpstra W.I.C."/>
            <person name="Sinninghe Damste J.S."/>
            <person name="Mardanov A.V."/>
            <person name="Ravin N.V."/>
            <person name="Dedysh S.N."/>
        </authorList>
    </citation>
    <scope>NUCLEOTIDE SEQUENCE [LARGE SCALE GENOMIC DNA]</scope>
    <source>
        <strain evidence="3">PL17</strain>
    </source>
</reference>
<dbReference type="PROSITE" id="PS00061">
    <property type="entry name" value="ADH_SHORT"/>
    <property type="match status" value="1"/>
</dbReference>
<protein>
    <submittedName>
        <fullName evidence="2">Oxidoreductase, short-chain dehydrogenase/reductase family</fullName>
    </submittedName>
</protein>
<dbReference type="GO" id="GO:0016616">
    <property type="term" value="F:oxidoreductase activity, acting on the CH-OH group of donors, NAD or NADP as acceptor"/>
    <property type="evidence" value="ECO:0007669"/>
    <property type="project" value="TreeGrafter"/>
</dbReference>
<organism evidence="2 3">
    <name type="scientific">Frigoriglobus tundricola</name>
    <dbReference type="NCBI Taxonomy" id="2774151"/>
    <lineage>
        <taxon>Bacteria</taxon>
        <taxon>Pseudomonadati</taxon>
        <taxon>Planctomycetota</taxon>
        <taxon>Planctomycetia</taxon>
        <taxon>Gemmatales</taxon>
        <taxon>Gemmataceae</taxon>
        <taxon>Frigoriglobus</taxon>
    </lineage>
</organism>
<accession>A0A6M5YME9</accession>
<name>A0A6M5YME9_9BACT</name>
<dbReference type="AlphaFoldDB" id="A0A6M5YME9"/>
<dbReference type="InterPro" id="IPR020904">
    <property type="entry name" value="Sc_DH/Rdtase_CS"/>
</dbReference>
<dbReference type="KEGG" id="ftj:FTUN_2841"/>
<evidence type="ECO:0000256" key="1">
    <source>
        <dbReference type="ARBA" id="ARBA00006484"/>
    </source>
</evidence>
<dbReference type="Gene3D" id="3.40.50.720">
    <property type="entry name" value="NAD(P)-binding Rossmann-like Domain"/>
    <property type="match status" value="1"/>
</dbReference>
<proteinExistence type="inferred from homology"/>
<dbReference type="Pfam" id="PF13561">
    <property type="entry name" value="adh_short_C2"/>
    <property type="match status" value="1"/>
</dbReference>
<dbReference type="PANTHER" id="PTHR42760">
    <property type="entry name" value="SHORT-CHAIN DEHYDROGENASES/REDUCTASES FAMILY MEMBER"/>
    <property type="match status" value="1"/>
</dbReference>
<dbReference type="FunFam" id="3.40.50.720:FF:000084">
    <property type="entry name" value="Short-chain dehydrogenase reductase"/>
    <property type="match status" value="1"/>
</dbReference>
<dbReference type="EMBL" id="CP053452">
    <property type="protein sequence ID" value="QJW95299.1"/>
    <property type="molecule type" value="Genomic_DNA"/>
</dbReference>